<keyword evidence="5" id="KW-0812">Transmembrane</keyword>
<keyword evidence="2" id="KW-0560">Oxidoreductase</keyword>
<dbReference type="PRINTS" id="PR00080">
    <property type="entry name" value="SDRFAMILY"/>
</dbReference>
<comment type="similarity">
    <text evidence="1 3">Belongs to the short-chain dehydrogenases/reductases (SDR) family.</text>
</comment>
<dbReference type="EMBL" id="BDCO01000002">
    <property type="protein sequence ID" value="GAT33339.1"/>
    <property type="molecule type" value="Genomic_DNA"/>
</dbReference>
<dbReference type="Pfam" id="PF00106">
    <property type="entry name" value="adh_short"/>
    <property type="match status" value="1"/>
</dbReference>
<dbReference type="SMART" id="SM00822">
    <property type="entry name" value="PKS_KR"/>
    <property type="match status" value="1"/>
</dbReference>
<keyword evidence="5" id="KW-1133">Transmembrane helix</keyword>
<dbReference type="InterPro" id="IPR002347">
    <property type="entry name" value="SDR_fam"/>
</dbReference>
<gene>
    <name evidence="7" type="ORF">TSACC_21754</name>
</gene>
<keyword evidence="5" id="KW-0472">Membrane</keyword>
<evidence type="ECO:0000313" key="8">
    <source>
        <dbReference type="Proteomes" id="UP000076023"/>
    </source>
</evidence>
<evidence type="ECO:0000256" key="2">
    <source>
        <dbReference type="ARBA" id="ARBA00023002"/>
    </source>
</evidence>
<dbReference type="InParanoid" id="A0A146G6F6"/>
<dbReference type="STRING" id="690879.TSACC_21754"/>
<dbReference type="OrthoDB" id="9775296at2"/>
<dbReference type="SUPFAM" id="SSF51735">
    <property type="entry name" value="NAD(P)-binding Rossmann-fold domains"/>
    <property type="match status" value="1"/>
</dbReference>
<feature type="region of interest" description="Disordered" evidence="4">
    <location>
        <begin position="324"/>
        <end position="343"/>
    </location>
</feature>
<evidence type="ECO:0000256" key="5">
    <source>
        <dbReference type="SAM" id="Phobius"/>
    </source>
</evidence>
<accession>A0A146G6F6</accession>
<dbReference type="GO" id="GO:0016020">
    <property type="term" value="C:membrane"/>
    <property type="evidence" value="ECO:0007669"/>
    <property type="project" value="TreeGrafter"/>
</dbReference>
<dbReference type="InterPro" id="IPR057326">
    <property type="entry name" value="KR_dom"/>
</dbReference>
<name>A0A146G6F6_TERSA</name>
<evidence type="ECO:0000256" key="3">
    <source>
        <dbReference type="RuleBase" id="RU000363"/>
    </source>
</evidence>
<feature type="transmembrane region" description="Helical" evidence="5">
    <location>
        <begin position="29"/>
        <end position="46"/>
    </location>
</feature>
<evidence type="ECO:0000259" key="6">
    <source>
        <dbReference type="SMART" id="SM00822"/>
    </source>
</evidence>
<protein>
    <submittedName>
        <fullName evidence="7">Short-chain dehydrogenase</fullName>
    </submittedName>
</protein>
<proteinExistence type="inferred from homology"/>
<dbReference type="AlphaFoldDB" id="A0A146G6F6"/>
<dbReference type="PRINTS" id="PR00081">
    <property type="entry name" value="GDHRDH"/>
</dbReference>
<sequence length="361" mass="38357">MACSACPLRSIGCGVAINAQTYSHMNKRWIVAGAGLVAALSVGGMISRRKRVGQFQGRVVVITGGSRGLGLALAREFGTRGALVALVARDEAELNRARADLSERGIRCAIYVCDLGSADPIRATVEAIISDHGKIDAVVNNAGMMLVAPFDLADDQDFKIAMDLHFWAPYHMIKAALPHLRKSQCPRIVNISSIGGHVAVPHMAPYAASKFALVGFSDALRAELASEGIRVTTVAPGLMRTGSHVNALFKGDTAGEYAWFATSASLPALSVSASRAARQIVDAAATGRGELTVGFAAKNARIFQGLLPRAVSVFAAMADRMLPHPSRTASHAPETGRESRSSRLPRAFTWLADRAIPRYNE</sequence>
<dbReference type="GO" id="GO:0016491">
    <property type="term" value="F:oxidoreductase activity"/>
    <property type="evidence" value="ECO:0007669"/>
    <property type="project" value="UniProtKB-KW"/>
</dbReference>
<keyword evidence="8" id="KW-1185">Reference proteome</keyword>
<organism evidence="7 8">
    <name type="scientific">Terrimicrobium sacchariphilum</name>
    <dbReference type="NCBI Taxonomy" id="690879"/>
    <lineage>
        <taxon>Bacteria</taxon>
        <taxon>Pseudomonadati</taxon>
        <taxon>Verrucomicrobiota</taxon>
        <taxon>Terrimicrobiia</taxon>
        <taxon>Terrimicrobiales</taxon>
        <taxon>Terrimicrobiaceae</taxon>
        <taxon>Terrimicrobium</taxon>
    </lineage>
</organism>
<comment type="caution">
    <text evidence="7">The sequence shown here is derived from an EMBL/GenBank/DDBJ whole genome shotgun (WGS) entry which is preliminary data.</text>
</comment>
<dbReference type="PANTHER" id="PTHR44196">
    <property type="entry name" value="DEHYDROGENASE/REDUCTASE SDR FAMILY MEMBER 7B"/>
    <property type="match status" value="1"/>
</dbReference>
<feature type="domain" description="Ketoreductase" evidence="6">
    <location>
        <begin position="58"/>
        <end position="242"/>
    </location>
</feature>
<dbReference type="InterPro" id="IPR036291">
    <property type="entry name" value="NAD(P)-bd_dom_sf"/>
</dbReference>
<dbReference type="PANTHER" id="PTHR44196:SF1">
    <property type="entry name" value="DEHYDROGENASE_REDUCTASE SDR FAMILY MEMBER 7B"/>
    <property type="match status" value="1"/>
</dbReference>
<dbReference type="Proteomes" id="UP000076023">
    <property type="component" value="Unassembled WGS sequence"/>
</dbReference>
<evidence type="ECO:0000256" key="1">
    <source>
        <dbReference type="ARBA" id="ARBA00006484"/>
    </source>
</evidence>
<evidence type="ECO:0000313" key="7">
    <source>
        <dbReference type="EMBL" id="GAT33339.1"/>
    </source>
</evidence>
<evidence type="ECO:0000256" key="4">
    <source>
        <dbReference type="SAM" id="MobiDB-lite"/>
    </source>
</evidence>
<dbReference type="Gene3D" id="3.40.50.720">
    <property type="entry name" value="NAD(P)-binding Rossmann-like Domain"/>
    <property type="match status" value="1"/>
</dbReference>
<reference evidence="8" key="1">
    <citation type="journal article" date="2017" name="Genome Announc.">
        <title>Draft Genome Sequence of Terrimicrobium sacchariphilum NM-5T, a Facultative Anaerobic Soil Bacterium of the Class Spartobacteria.</title>
        <authorList>
            <person name="Qiu Y.L."/>
            <person name="Tourlousse D.M."/>
            <person name="Matsuura N."/>
            <person name="Ohashi A."/>
            <person name="Sekiguchi Y."/>
        </authorList>
    </citation>
    <scope>NUCLEOTIDE SEQUENCE [LARGE SCALE GENOMIC DNA]</scope>
    <source>
        <strain evidence="8">NM-5</strain>
    </source>
</reference>
<dbReference type="InterPro" id="IPR020904">
    <property type="entry name" value="Sc_DH/Rdtase_CS"/>
</dbReference>
<dbReference type="PROSITE" id="PS00061">
    <property type="entry name" value="ADH_SHORT"/>
    <property type="match status" value="1"/>
</dbReference>